<keyword evidence="1" id="KW-0472">Membrane</keyword>
<evidence type="ECO:0000313" key="3">
    <source>
        <dbReference type="Proteomes" id="UP000003531"/>
    </source>
</evidence>
<dbReference type="EMBL" id="ACGT01000003">
    <property type="protein sequence ID" value="EEJ74563.1"/>
    <property type="molecule type" value="Genomic_DNA"/>
</dbReference>
<dbReference type="Pfam" id="PF13253">
    <property type="entry name" value="DUF4044"/>
    <property type="match status" value="1"/>
</dbReference>
<reference evidence="2 3" key="1">
    <citation type="submission" date="2009-01" db="EMBL/GenBank/DDBJ databases">
        <authorList>
            <person name="Qin X."/>
            <person name="Bachman B."/>
            <person name="Battles P."/>
            <person name="Bell A."/>
            <person name="Bess C."/>
            <person name="Bickham C."/>
            <person name="Chaboub L."/>
            <person name="Chen D."/>
            <person name="Coyle M."/>
            <person name="Deiros D.R."/>
            <person name="Dinh H."/>
            <person name="Forbes L."/>
            <person name="Fowler G."/>
            <person name="Francisco L."/>
            <person name="Fu Q."/>
            <person name="Gubbala S."/>
            <person name="Hale W."/>
            <person name="Han Y."/>
            <person name="Hemphill L."/>
            <person name="Highlander S.K."/>
            <person name="Hirani K."/>
            <person name="Hogues M."/>
            <person name="Jackson L."/>
            <person name="Jakkamsetti A."/>
            <person name="Javaid M."/>
            <person name="Jiang H."/>
            <person name="Korchina V."/>
            <person name="Kovar C."/>
            <person name="Lara F."/>
            <person name="Lee S."/>
            <person name="Mata R."/>
            <person name="Mathew T."/>
            <person name="Moen C."/>
            <person name="Morales K."/>
            <person name="Munidasa M."/>
            <person name="Nazareth L."/>
            <person name="Ngo R."/>
            <person name="Nguyen L."/>
            <person name="Okwuonu G."/>
            <person name="Ongeri F."/>
            <person name="Patil S."/>
            <person name="Petrosino J."/>
            <person name="Pham C."/>
            <person name="Pham P."/>
            <person name="Pu L.-L."/>
            <person name="Puazo M."/>
            <person name="Raj R."/>
            <person name="Reid J."/>
            <person name="Rouhana J."/>
            <person name="Saada N."/>
            <person name="Shang Y."/>
            <person name="Simmons D."/>
            <person name="Thornton R."/>
            <person name="Warren J."/>
            <person name="Weissenberger G."/>
            <person name="Zhang J."/>
            <person name="Zhang L."/>
            <person name="Zhou C."/>
            <person name="Zhu D."/>
            <person name="Muzny D."/>
            <person name="Worley K."/>
            <person name="Gibbs R."/>
        </authorList>
    </citation>
    <scope>NUCLEOTIDE SEQUENCE [LARGE SCALE GENOMIC DNA]</scope>
    <source>
        <strain evidence="2 3">ATCC 11741</strain>
    </source>
</reference>
<name>C2EFY0_9LACO</name>
<evidence type="ECO:0008006" key="4">
    <source>
        <dbReference type="Google" id="ProtNLM"/>
    </source>
</evidence>
<dbReference type="HOGENOM" id="CLU_213751_2_0_9"/>
<organism evidence="2 3">
    <name type="scientific">Ligilactobacillus salivarius DSM 20555 = ATCC 11741</name>
    <dbReference type="NCBI Taxonomy" id="1423799"/>
    <lineage>
        <taxon>Bacteria</taxon>
        <taxon>Bacillati</taxon>
        <taxon>Bacillota</taxon>
        <taxon>Bacilli</taxon>
        <taxon>Lactobacillales</taxon>
        <taxon>Lactobacillaceae</taxon>
        <taxon>Ligilactobacillus</taxon>
    </lineage>
</organism>
<protein>
    <recommendedName>
        <fullName evidence="4">DUF4044 domain-containing protein</fullName>
    </recommendedName>
</protein>
<proteinExistence type="predicted"/>
<feature type="transmembrane region" description="Helical" evidence="1">
    <location>
        <begin position="21"/>
        <end position="43"/>
    </location>
</feature>
<evidence type="ECO:0000256" key="1">
    <source>
        <dbReference type="SAM" id="Phobius"/>
    </source>
</evidence>
<dbReference type="Proteomes" id="UP000003531">
    <property type="component" value="Unassembled WGS sequence"/>
</dbReference>
<evidence type="ECO:0000313" key="2">
    <source>
        <dbReference type="EMBL" id="EEJ74563.1"/>
    </source>
</evidence>
<dbReference type="AlphaFoldDB" id="C2EFY0"/>
<keyword evidence="1" id="KW-1133">Transmembrane helix</keyword>
<sequence length="44" mass="4973">MKNVAKKTKKERSTFQKITLVVVWLMLIFTIGSVVLSAIASFMN</sequence>
<accession>C2EFY0</accession>
<gene>
    <name evidence="2" type="ORF">HMPREF0545_0552</name>
</gene>
<comment type="caution">
    <text evidence="2">The sequence shown here is derived from an EMBL/GenBank/DDBJ whole genome shotgun (WGS) entry which is preliminary data.</text>
</comment>
<dbReference type="InterPro" id="IPR025270">
    <property type="entry name" value="DUF4044"/>
</dbReference>
<keyword evidence="1" id="KW-0812">Transmembrane</keyword>